<dbReference type="Pfam" id="PF00392">
    <property type="entry name" value="GntR"/>
    <property type="match status" value="1"/>
</dbReference>
<organism evidence="5 6">
    <name type="scientific">candidate division CSSED10-310 bacterium</name>
    <dbReference type="NCBI Taxonomy" id="2855610"/>
    <lineage>
        <taxon>Bacteria</taxon>
        <taxon>Bacteria division CSSED10-310</taxon>
    </lineage>
</organism>
<name>A0ABV6YRQ4_UNCC1</name>
<accession>A0ABV6YRQ4</accession>
<evidence type="ECO:0000256" key="3">
    <source>
        <dbReference type="ARBA" id="ARBA00023163"/>
    </source>
</evidence>
<dbReference type="InterPro" id="IPR011711">
    <property type="entry name" value="GntR_C"/>
</dbReference>
<dbReference type="InterPro" id="IPR036388">
    <property type="entry name" value="WH-like_DNA-bd_sf"/>
</dbReference>
<dbReference type="InterPro" id="IPR008920">
    <property type="entry name" value="TF_FadR/GntR_C"/>
</dbReference>
<reference evidence="5 6" key="1">
    <citation type="submission" date="2024-09" db="EMBL/GenBank/DDBJ databases">
        <title>Laminarin stimulates single cell rates of sulfate reduction while oxygen inhibits transcriptomic activity in coastal marine sediment.</title>
        <authorList>
            <person name="Lindsay M."/>
            <person name="Orcutt B."/>
            <person name="Emerson D."/>
            <person name="Stepanauskas R."/>
            <person name="D'Angelo T."/>
        </authorList>
    </citation>
    <scope>NUCLEOTIDE SEQUENCE [LARGE SCALE GENOMIC DNA]</scope>
    <source>
        <strain evidence="5">SAG AM-311-K15</strain>
    </source>
</reference>
<dbReference type="EMBL" id="JBHPBY010000006">
    <property type="protein sequence ID" value="MFC1848743.1"/>
    <property type="molecule type" value="Genomic_DNA"/>
</dbReference>
<dbReference type="PROSITE" id="PS50949">
    <property type="entry name" value="HTH_GNTR"/>
    <property type="match status" value="1"/>
</dbReference>
<dbReference type="InterPro" id="IPR000524">
    <property type="entry name" value="Tscrpt_reg_HTH_GntR"/>
</dbReference>
<dbReference type="CDD" id="cd07377">
    <property type="entry name" value="WHTH_GntR"/>
    <property type="match status" value="1"/>
</dbReference>
<dbReference type="InterPro" id="IPR036390">
    <property type="entry name" value="WH_DNA-bd_sf"/>
</dbReference>
<evidence type="ECO:0000313" key="5">
    <source>
        <dbReference type="EMBL" id="MFC1848743.1"/>
    </source>
</evidence>
<keyword evidence="6" id="KW-1185">Reference proteome</keyword>
<gene>
    <name evidence="5" type="ORF">ACFL27_00920</name>
</gene>
<proteinExistence type="predicted"/>
<dbReference type="Gene3D" id="1.20.120.530">
    <property type="entry name" value="GntR ligand-binding domain-like"/>
    <property type="match status" value="1"/>
</dbReference>
<sequence>MRLSEKIALKLEKAILTGDYPIGSRFPPERELVERYQVSRSTIREAVGMLAQLGLVETLPQSGTYVSNFQTEASLDLLLHIMKHNDTVDTDVLLSLLEFRKLCEMYAVRKALANASNKDIKALRSIVEREYHSLNSPSEFADLDYSLHYTIICLAQNLVIQLVFNSFKPVYRYYTDIFFNLPEAIRVTVEQHKRLCQAFTDGDVEGAEQVMAEALDYGKDSVLKELGIINPGISNQKSKDIKRKKF</sequence>
<evidence type="ECO:0000256" key="2">
    <source>
        <dbReference type="ARBA" id="ARBA00023125"/>
    </source>
</evidence>
<dbReference type="SMART" id="SM00895">
    <property type="entry name" value="FCD"/>
    <property type="match status" value="1"/>
</dbReference>
<keyword evidence="2" id="KW-0238">DNA-binding</keyword>
<dbReference type="PANTHER" id="PTHR43537">
    <property type="entry name" value="TRANSCRIPTIONAL REGULATOR, GNTR FAMILY"/>
    <property type="match status" value="1"/>
</dbReference>
<dbReference type="Pfam" id="PF07729">
    <property type="entry name" value="FCD"/>
    <property type="match status" value="1"/>
</dbReference>
<dbReference type="PRINTS" id="PR00035">
    <property type="entry name" value="HTHGNTR"/>
</dbReference>
<comment type="caution">
    <text evidence="5">The sequence shown here is derived from an EMBL/GenBank/DDBJ whole genome shotgun (WGS) entry which is preliminary data.</text>
</comment>
<dbReference type="PANTHER" id="PTHR43537:SF5">
    <property type="entry name" value="UXU OPERON TRANSCRIPTIONAL REGULATOR"/>
    <property type="match status" value="1"/>
</dbReference>
<feature type="domain" description="HTH gntR-type" evidence="4">
    <location>
        <begin position="1"/>
        <end position="69"/>
    </location>
</feature>
<protein>
    <submittedName>
        <fullName evidence="5">FadR/GntR family transcriptional regulator</fullName>
    </submittedName>
</protein>
<dbReference type="Gene3D" id="1.10.10.10">
    <property type="entry name" value="Winged helix-like DNA-binding domain superfamily/Winged helix DNA-binding domain"/>
    <property type="match status" value="1"/>
</dbReference>
<evidence type="ECO:0000259" key="4">
    <source>
        <dbReference type="PROSITE" id="PS50949"/>
    </source>
</evidence>
<evidence type="ECO:0000256" key="1">
    <source>
        <dbReference type="ARBA" id="ARBA00023015"/>
    </source>
</evidence>
<dbReference type="SUPFAM" id="SSF46785">
    <property type="entry name" value="Winged helix' DNA-binding domain"/>
    <property type="match status" value="1"/>
</dbReference>
<evidence type="ECO:0000313" key="6">
    <source>
        <dbReference type="Proteomes" id="UP001594351"/>
    </source>
</evidence>
<dbReference type="SMART" id="SM00345">
    <property type="entry name" value="HTH_GNTR"/>
    <property type="match status" value="1"/>
</dbReference>
<dbReference type="Proteomes" id="UP001594351">
    <property type="component" value="Unassembled WGS sequence"/>
</dbReference>
<keyword evidence="3" id="KW-0804">Transcription</keyword>
<keyword evidence="1" id="KW-0805">Transcription regulation</keyword>
<dbReference type="SUPFAM" id="SSF48008">
    <property type="entry name" value="GntR ligand-binding domain-like"/>
    <property type="match status" value="1"/>
</dbReference>